<dbReference type="SUPFAM" id="SSF52540">
    <property type="entry name" value="P-loop containing nucleoside triphosphate hydrolases"/>
    <property type="match status" value="1"/>
</dbReference>
<comment type="caution">
    <text evidence="1">The sequence shown here is derived from an EMBL/GenBank/DDBJ whole genome shotgun (WGS) entry which is preliminary data.</text>
</comment>
<dbReference type="InterPro" id="IPR050238">
    <property type="entry name" value="DNA_Rep/Repair_Clamp_Loader"/>
</dbReference>
<name>A0A0F9ECM3_9ZZZZ</name>
<organism evidence="1">
    <name type="scientific">marine sediment metagenome</name>
    <dbReference type="NCBI Taxonomy" id="412755"/>
    <lineage>
        <taxon>unclassified sequences</taxon>
        <taxon>metagenomes</taxon>
        <taxon>ecological metagenomes</taxon>
    </lineage>
</organism>
<dbReference type="GO" id="GO:0003887">
    <property type="term" value="F:DNA-directed DNA polymerase activity"/>
    <property type="evidence" value="ECO:0007669"/>
    <property type="project" value="InterPro"/>
</dbReference>
<dbReference type="InterPro" id="IPR027417">
    <property type="entry name" value="P-loop_NTPase"/>
</dbReference>
<dbReference type="GO" id="GO:0006261">
    <property type="term" value="P:DNA-templated DNA replication"/>
    <property type="evidence" value="ECO:0007669"/>
    <property type="project" value="TreeGrafter"/>
</dbReference>
<dbReference type="PANTHER" id="PTHR11669">
    <property type="entry name" value="REPLICATION FACTOR C / DNA POLYMERASE III GAMMA-TAU SUBUNIT"/>
    <property type="match status" value="1"/>
</dbReference>
<dbReference type="Gene3D" id="3.40.50.300">
    <property type="entry name" value="P-loop containing nucleotide triphosphate hydrolases"/>
    <property type="match status" value="1"/>
</dbReference>
<evidence type="ECO:0008006" key="2">
    <source>
        <dbReference type="Google" id="ProtNLM"/>
    </source>
</evidence>
<protein>
    <recommendedName>
        <fullName evidence="2">AAA+ ATPase domain-containing protein</fullName>
    </recommendedName>
</protein>
<reference evidence="1" key="1">
    <citation type="journal article" date="2015" name="Nature">
        <title>Complex archaea that bridge the gap between prokaryotes and eukaryotes.</title>
        <authorList>
            <person name="Spang A."/>
            <person name="Saw J.H."/>
            <person name="Jorgensen S.L."/>
            <person name="Zaremba-Niedzwiedzka K."/>
            <person name="Martijn J."/>
            <person name="Lind A.E."/>
            <person name="van Eijk R."/>
            <person name="Schleper C."/>
            <person name="Guy L."/>
            <person name="Ettema T.J."/>
        </authorList>
    </citation>
    <scope>NUCLEOTIDE SEQUENCE</scope>
</reference>
<dbReference type="NCBIfam" id="TIGR00678">
    <property type="entry name" value="holB"/>
    <property type="match status" value="1"/>
</dbReference>
<dbReference type="InterPro" id="IPR004622">
    <property type="entry name" value="DNA_pol_HolB"/>
</dbReference>
<dbReference type="EMBL" id="LAZR01025478">
    <property type="protein sequence ID" value="KKL71803.1"/>
    <property type="molecule type" value="Genomic_DNA"/>
</dbReference>
<evidence type="ECO:0000313" key="1">
    <source>
        <dbReference type="EMBL" id="KKL71803.1"/>
    </source>
</evidence>
<sequence length="345" mass="39923">MSFKDILSQNHIVDPFKKAISSDHLSHAYIFTGQKGTGKSLFAKEFTKALFCKSNNGDSCDTCHNCTRIDNNNNPDIHWITLDKKDKFIKIENIRDMQYHVRLSPVESEYKVFIIKEADRMNEESSNCLLKTLEEPTPNTIIILIANSLASVKETIKSRCQIMRFKPIPTDVIKEQLMNEFDTEVKEAEWISRFSYGSLGNAIELAQDKFYEKNDAIIRRISELKLEHNLVFAEELTESYLNEGDSLEEKRQILKGILNCILQYYRDLLIVKIRDTNSSTDEGDLCLFNVGNEDTIQAQSKFFTQEQIMNIIDEILKSIKYIDYNLNINLLIENIFTRISLLKST</sequence>
<accession>A0A0F9ECM3</accession>
<proteinExistence type="predicted"/>
<dbReference type="PANTHER" id="PTHR11669:SF8">
    <property type="entry name" value="DNA POLYMERASE III SUBUNIT DELTA"/>
    <property type="match status" value="1"/>
</dbReference>
<dbReference type="AlphaFoldDB" id="A0A0F9ECM3"/>
<dbReference type="FunFam" id="3.40.50.300:FF:001255">
    <property type="entry name" value="DNA polymerase III subunit delta"/>
    <property type="match status" value="1"/>
</dbReference>
<gene>
    <name evidence="1" type="ORF">LCGC14_2091260</name>
</gene>
<dbReference type="Pfam" id="PF13177">
    <property type="entry name" value="DNA_pol3_delta2"/>
    <property type="match status" value="1"/>
</dbReference>
<dbReference type="GO" id="GO:0008408">
    <property type="term" value="F:3'-5' exonuclease activity"/>
    <property type="evidence" value="ECO:0007669"/>
    <property type="project" value="InterPro"/>
</dbReference>